<dbReference type="EMBL" id="AYKH01000011">
    <property type="protein sequence ID" value="ROO28023.1"/>
    <property type="molecule type" value="Genomic_DNA"/>
</dbReference>
<keyword evidence="4" id="KW-1185">Reference proteome</keyword>
<feature type="domain" description="M23ase beta-sheet core" evidence="2">
    <location>
        <begin position="177"/>
        <end position="271"/>
    </location>
</feature>
<accession>A0A423PR07</accession>
<dbReference type="CDD" id="cd12797">
    <property type="entry name" value="M23_peptidase"/>
    <property type="match status" value="1"/>
</dbReference>
<gene>
    <name evidence="3" type="ORF">SAOR_06885</name>
</gene>
<comment type="caution">
    <text evidence="3">The sequence shown here is derived from an EMBL/GenBank/DDBJ whole genome shotgun (WGS) entry which is preliminary data.</text>
</comment>
<dbReference type="InterPro" id="IPR050570">
    <property type="entry name" value="Cell_wall_metabolism_enzyme"/>
</dbReference>
<dbReference type="InterPro" id="IPR011055">
    <property type="entry name" value="Dup_hybrid_motif"/>
</dbReference>
<feature type="signal peptide" evidence="1">
    <location>
        <begin position="1"/>
        <end position="28"/>
    </location>
</feature>
<dbReference type="GO" id="GO:0004222">
    <property type="term" value="F:metalloendopeptidase activity"/>
    <property type="evidence" value="ECO:0007669"/>
    <property type="project" value="TreeGrafter"/>
</dbReference>
<reference evidence="3 4" key="1">
    <citation type="submission" date="2013-10" db="EMBL/GenBank/DDBJ databases">
        <title>Salinisphaera orenii MK-B5 Genome Sequencing.</title>
        <authorList>
            <person name="Lai Q."/>
            <person name="Li C."/>
            <person name="Shao Z."/>
        </authorList>
    </citation>
    <scope>NUCLEOTIDE SEQUENCE [LARGE SCALE GENOMIC DNA]</scope>
    <source>
        <strain evidence="3 4">MK-B5</strain>
    </source>
</reference>
<dbReference type="Proteomes" id="UP000283993">
    <property type="component" value="Unassembled WGS sequence"/>
</dbReference>
<organism evidence="3 4">
    <name type="scientific">Salinisphaera orenii MK-B5</name>
    <dbReference type="NCBI Taxonomy" id="856730"/>
    <lineage>
        <taxon>Bacteria</taxon>
        <taxon>Pseudomonadati</taxon>
        <taxon>Pseudomonadota</taxon>
        <taxon>Gammaproteobacteria</taxon>
        <taxon>Salinisphaerales</taxon>
        <taxon>Salinisphaeraceae</taxon>
        <taxon>Salinisphaera</taxon>
    </lineage>
</organism>
<dbReference type="Pfam" id="PF01551">
    <property type="entry name" value="Peptidase_M23"/>
    <property type="match status" value="1"/>
</dbReference>
<evidence type="ECO:0000313" key="3">
    <source>
        <dbReference type="EMBL" id="ROO28023.1"/>
    </source>
</evidence>
<dbReference type="Gene3D" id="2.70.70.10">
    <property type="entry name" value="Glucose Permease (Domain IIA)"/>
    <property type="match status" value="1"/>
</dbReference>
<sequence>MVPTARINRHIVLHALSLLVFIASAAHADDTRMVFPERVPQGAMVIGKVPPGSRVVHAGRELRVTDYGSVVFGVARDASGTAAVTVTPPGASERTVRIAIAPRDWPIERVDGVPPETVDPPPEIAERIGREQRAVARARETSDDGIGFTQDFIRPVPGRISGRFGSQRVYNGTPGSAHSGMDIAAATGTPVKAPAAGRVVFADDLYLTGGTVLIDHGHGIGSNFLHLSKMNIGVGETVEQGEIIGEVGATGRATGPHLHWGMTWYATRIDPLLVLER</sequence>
<dbReference type="InterPro" id="IPR016047">
    <property type="entry name" value="M23ase_b-sheet_dom"/>
</dbReference>
<evidence type="ECO:0000259" key="2">
    <source>
        <dbReference type="Pfam" id="PF01551"/>
    </source>
</evidence>
<dbReference type="RefSeq" id="WP_123630778.1">
    <property type="nucleotide sequence ID" value="NZ_AYKH01000011.1"/>
</dbReference>
<dbReference type="FunFam" id="2.70.70.10:FF:000019">
    <property type="entry name" value="M23 family peptidase"/>
    <property type="match status" value="1"/>
</dbReference>
<proteinExistence type="predicted"/>
<protein>
    <submittedName>
        <fullName evidence="3">Peptidase</fullName>
    </submittedName>
</protein>
<evidence type="ECO:0000313" key="4">
    <source>
        <dbReference type="Proteomes" id="UP000283993"/>
    </source>
</evidence>
<feature type="chain" id="PRO_5019267810" evidence="1">
    <location>
        <begin position="29"/>
        <end position="277"/>
    </location>
</feature>
<name>A0A423PR07_9GAMM</name>
<dbReference type="SUPFAM" id="SSF51261">
    <property type="entry name" value="Duplicated hybrid motif"/>
    <property type="match status" value="1"/>
</dbReference>
<dbReference type="PANTHER" id="PTHR21666">
    <property type="entry name" value="PEPTIDASE-RELATED"/>
    <property type="match status" value="1"/>
</dbReference>
<keyword evidence="1" id="KW-0732">Signal</keyword>
<dbReference type="AlphaFoldDB" id="A0A423PR07"/>
<dbReference type="PANTHER" id="PTHR21666:SF285">
    <property type="entry name" value="M23 FAMILY METALLOPEPTIDASE"/>
    <property type="match status" value="1"/>
</dbReference>
<evidence type="ECO:0000256" key="1">
    <source>
        <dbReference type="SAM" id="SignalP"/>
    </source>
</evidence>